<evidence type="ECO:0000313" key="1">
    <source>
        <dbReference type="EnsemblPlants" id="Solyc12g062810.1.1.1"/>
    </source>
</evidence>
<dbReference type="AlphaFoldDB" id="A0A3Q7JBV5"/>
<dbReference type="PaxDb" id="4081-Solyc12g062810.1.1"/>
<proteinExistence type="predicted"/>
<reference evidence="1" key="1">
    <citation type="journal article" date="2012" name="Nature">
        <title>The tomato genome sequence provides insights into fleshy fruit evolution.</title>
        <authorList>
            <consortium name="Tomato Genome Consortium"/>
        </authorList>
    </citation>
    <scope>NUCLEOTIDE SEQUENCE [LARGE SCALE GENOMIC DNA]</scope>
    <source>
        <strain evidence="1">cv. Heinz 1706</strain>
    </source>
</reference>
<keyword evidence="2" id="KW-1185">Reference proteome</keyword>
<dbReference type="Gramene" id="Solyc12g062810.1.1">
    <property type="protein sequence ID" value="Solyc12g062810.1.1.1"/>
    <property type="gene ID" value="Solyc12g062810.1"/>
</dbReference>
<organism evidence="1">
    <name type="scientific">Solanum lycopersicum</name>
    <name type="common">Tomato</name>
    <name type="synonym">Lycopersicon esculentum</name>
    <dbReference type="NCBI Taxonomy" id="4081"/>
    <lineage>
        <taxon>Eukaryota</taxon>
        <taxon>Viridiplantae</taxon>
        <taxon>Streptophyta</taxon>
        <taxon>Embryophyta</taxon>
        <taxon>Tracheophyta</taxon>
        <taxon>Spermatophyta</taxon>
        <taxon>Magnoliopsida</taxon>
        <taxon>eudicotyledons</taxon>
        <taxon>Gunneridae</taxon>
        <taxon>Pentapetalae</taxon>
        <taxon>asterids</taxon>
        <taxon>lamiids</taxon>
        <taxon>Solanales</taxon>
        <taxon>Solanaceae</taxon>
        <taxon>Solanoideae</taxon>
        <taxon>Solaneae</taxon>
        <taxon>Solanum</taxon>
        <taxon>Solanum subgen. Lycopersicon</taxon>
    </lineage>
</organism>
<protein>
    <submittedName>
        <fullName evidence="1">Uncharacterized protein</fullName>
    </submittedName>
</protein>
<sequence>MAWFLVAIHREPMYISSANTWPEPIPIDLLEGPIGVHPVGIEPTNLPIMSWAL</sequence>
<name>A0A3Q7JBV5_SOLLC</name>
<reference evidence="1" key="2">
    <citation type="submission" date="2019-01" db="UniProtKB">
        <authorList>
            <consortium name="EnsemblPlants"/>
        </authorList>
    </citation>
    <scope>IDENTIFICATION</scope>
    <source>
        <strain evidence="1">cv. Heinz 1706</strain>
    </source>
</reference>
<accession>A0A3Q7JBV5</accession>
<dbReference type="Proteomes" id="UP000004994">
    <property type="component" value="Chromosome 12"/>
</dbReference>
<evidence type="ECO:0000313" key="2">
    <source>
        <dbReference type="Proteomes" id="UP000004994"/>
    </source>
</evidence>
<dbReference type="EnsemblPlants" id="Solyc12g062810.1.1">
    <property type="protein sequence ID" value="Solyc12g062810.1.1.1"/>
    <property type="gene ID" value="Solyc12g062810.1"/>
</dbReference>
<dbReference type="InParanoid" id="A0A3Q7JBV5"/>